<dbReference type="CDD" id="cd04301">
    <property type="entry name" value="NAT_SF"/>
    <property type="match status" value="1"/>
</dbReference>
<feature type="domain" description="N-acetyltransferase" evidence="1">
    <location>
        <begin position="117"/>
        <end position="274"/>
    </location>
</feature>
<dbReference type="Gene3D" id="3.40.630.30">
    <property type="match status" value="1"/>
</dbReference>
<dbReference type="EMBL" id="BAAALT010000247">
    <property type="protein sequence ID" value="GAA1828356.1"/>
    <property type="molecule type" value="Genomic_DNA"/>
</dbReference>
<evidence type="ECO:0000313" key="3">
    <source>
        <dbReference type="Proteomes" id="UP001500218"/>
    </source>
</evidence>
<dbReference type="PROSITE" id="PS51186">
    <property type="entry name" value="GNAT"/>
    <property type="match status" value="1"/>
</dbReference>
<dbReference type="Proteomes" id="UP001500218">
    <property type="component" value="Unassembled WGS sequence"/>
</dbReference>
<organism evidence="2 3">
    <name type="scientific">Luedemannella flava</name>
    <dbReference type="NCBI Taxonomy" id="349316"/>
    <lineage>
        <taxon>Bacteria</taxon>
        <taxon>Bacillati</taxon>
        <taxon>Actinomycetota</taxon>
        <taxon>Actinomycetes</taxon>
        <taxon>Micromonosporales</taxon>
        <taxon>Micromonosporaceae</taxon>
        <taxon>Luedemannella</taxon>
    </lineage>
</organism>
<reference evidence="3" key="1">
    <citation type="journal article" date="2019" name="Int. J. Syst. Evol. Microbiol.">
        <title>The Global Catalogue of Microorganisms (GCM) 10K type strain sequencing project: providing services to taxonomists for standard genome sequencing and annotation.</title>
        <authorList>
            <consortium name="The Broad Institute Genomics Platform"/>
            <consortium name="The Broad Institute Genome Sequencing Center for Infectious Disease"/>
            <person name="Wu L."/>
            <person name="Ma J."/>
        </authorList>
    </citation>
    <scope>NUCLEOTIDE SEQUENCE [LARGE SCALE GENOMIC DNA]</scope>
    <source>
        <strain evidence="3">JCM 13250</strain>
    </source>
</reference>
<dbReference type="InterPro" id="IPR016181">
    <property type="entry name" value="Acyl_CoA_acyltransferase"/>
</dbReference>
<dbReference type="Pfam" id="PF13508">
    <property type="entry name" value="Acetyltransf_7"/>
    <property type="match status" value="1"/>
</dbReference>
<keyword evidence="3" id="KW-1185">Reference proteome</keyword>
<gene>
    <name evidence="2" type="ORF">GCM10009682_54310</name>
</gene>
<comment type="caution">
    <text evidence="2">The sequence shown here is derived from an EMBL/GenBank/DDBJ whole genome shotgun (WGS) entry which is preliminary data.</text>
</comment>
<accession>A0ABP4YRS9</accession>
<proteinExistence type="predicted"/>
<protein>
    <recommendedName>
        <fullName evidence="1">N-acetyltransferase domain-containing protein</fullName>
    </recommendedName>
</protein>
<name>A0ABP4YRS9_9ACTN</name>
<dbReference type="SUPFAM" id="SSF55729">
    <property type="entry name" value="Acyl-CoA N-acyltransferases (Nat)"/>
    <property type="match status" value="1"/>
</dbReference>
<sequence length="274" mass="28612">MTVSTGTLAAIEQAYDQFPRNGGALVESAGPFEIFGMGRAGWPYYARPRIGTTLVNVMDVDAVRARQRELGVPEAVEWVHETTPALLDAVRASGLEVLLAPLMVRASTTAPPPLTDARVRLMDPDDPDFARDFAVRSAVANLGFGNLGTAVGPIGPAERDAAVTPTAEGQLAFVAEAARAGFLQHVVAETDEGIVATGAVQLAPTGAEVVGVATLPSARRRGLGAAVSELLARYAQDQGSPLVFLSAESETVARVYERSGFVRIGTACIAETPS</sequence>
<evidence type="ECO:0000313" key="2">
    <source>
        <dbReference type="EMBL" id="GAA1828356.1"/>
    </source>
</evidence>
<evidence type="ECO:0000259" key="1">
    <source>
        <dbReference type="PROSITE" id="PS51186"/>
    </source>
</evidence>
<dbReference type="InterPro" id="IPR000182">
    <property type="entry name" value="GNAT_dom"/>
</dbReference>